<evidence type="ECO:0000313" key="1">
    <source>
        <dbReference type="EMBL" id="CAG9841028.1"/>
    </source>
</evidence>
<accession>A0A9N9TCS3</accession>
<reference evidence="1" key="1">
    <citation type="submission" date="2022-01" db="EMBL/GenBank/DDBJ databases">
        <authorList>
            <person name="King R."/>
        </authorList>
    </citation>
    <scope>NUCLEOTIDE SEQUENCE</scope>
</reference>
<organism evidence="1 2">
    <name type="scientific">Diabrotica balteata</name>
    <name type="common">Banded cucumber beetle</name>
    <dbReference type="NCBI Taxonomy" id="107213"/>
    <lineage>
        <taxon>Eukaryota</taxon>
        <taxon>Metazoa</taxon>
        <taxon>Ecdysozoa</taxon>
        <taxon>Arthropoda</taxon>
        <taxon>Hexapoda</taxon>
        <taxon>Insecta</taxon>
        <taxon>Pterygota</taxon>
        <taxon>Neoptera</taxon>
        <taxon>Endopterygota</taxon>
        <taxon>Coleoptera</taxon>
        <taxon>Polyphaga</taxon>
        <taxon>Cucujiformia</taxon>
        <taxon>Chrysomeloidea</taxon>
        <taxon>Chrysomelidae</taxon>
        <taxon>Galerucinae</taxon>
        <taxon>Diabroticina</taxon>
        <taxon>Diabroticites</taxon>
        <taxon>Diabrotica</taxon>
    </lineage>
</organism>
<dbReference type="EMBL" id="OU898284">
    <property type="protein sequence ID" value="CAG9841028.1"/>
    <property type="molecule type" value="Genomic_DNA"/>
</dbReference>
<proteinExistence type="predicted"/>
<sequence length="172" mass="19464">MKARDIASAVHLSDEVLVVVRLGSFHTLKEALSTIYAENTIDYMASGHAYARAFCFGSGVEEVYSERDRCLQEIADMCADLTLAPPPKKRRTVSKEKQIIELGRKMRDNHSSVYLEIILSEHRGEEVIVDNVVAEEVESTQNTPCIPRTLDKAEDNKKQIMDMFIYPKCVIK</sequence>
<evidence type="ECO:0000313" key="2">
    <source>
        <dbReference type="Proteomes" id="UP001153709"/>
    </source>
</evidence>
<keyword evidence="2" id="KW-1185">Reference proteome</keyword>
<dbReference type="OrthoDB" id="6760255at2759"/>
<name>A0A9N9TCS3_DIABA</name>
<gene>
    <name evidence="1" type="ORF">DIABBA_LOCUS13628</name>
</gene>
<protein>
    <submittedName>
        <fullName evidence="1">Uncharacterized protein</fullName>
    </submittedName>
</protein>
<dbReference type="Proteomes" id="UP001153709">
    <property type="component" value="Chromosome 9"/>
</dbReference>
<dbReference type="AlphaFoldDB" id="A0A9N9TCS3"/>